<keyword evidence="2 5" id="KW-0732">Signal</keyword>
<evidence type="ECO:0000256" key="1">
    <source>
        <dbReference type="ARBA" id="ARBA00008668"/>
    </source>
</evidence>
<dbReference type="GO" id="GO:0016788">
    <property type="term" value="F:hydrolase activity, acting on ester bonds"/>
    <property type="evidence" value="ECO:0007669"/>
    <property type="project" value="InterPro"/>
</dbReference>
<dbReference type="InterPro" id="IPR001087">
    <property type="entry name" value="GDSL"/>
</dbReference>
<feature type="chain" id="PRO_5041653347" evidence="5">
    <location>
        <begin position="27"/>
        <end position="379"/>
    </location>
</feature>
<dbReference type="SUPFAM" id="SSF52266">
    <property type="entry name" value="SGNH hydrolase"/>
    <property type="match status" value="1"/>
</dbReference>
<protein>
    <submittedName>
        <fullName evidence="6">Uncharacterized protein</fullName>
    </submittedName>
</protein>
<keyword evidence="4" id="KW-0325">Glycoprotein</keyword>
<evidence type="ECO:0000313" key="7">
    <source>
        <dbReference type="Proteomes" id="UP001187471"/>
    </source>
</evidence>
<dbReference type="PANTHER" id="PTHR22835">
    <property type="entry name" value="ZINC FINGER FYVE DOMAIN CONTAINING PROTEIN"/>
    <property type="match status" value="1"/>
</dbReference>
<evidence type="ECO:0000256" key="2">
    <source>
        <dbReference type="ARBA" id="ARBA00022729"/>
    </source>
</evidence>
<evidence type="ECO:0000313" key="6">
    <source>
        <dbReference type="EMBL" id="KAK2971824.1"/>
    </source>
</evidence>
<keyword evidence="7" id="KW-1185">Reference proteome</keyword>
<dbReference type="CDD" id="cd01837">
    <property type="entry name" value="SGNH_plant_lipase_like"/>
    <property type="match status" value="1"/>
</dbReference>
<dbReference type="PANTHER" id="PTHR22835:SF517">
    <property type="entry name" value="GDSL-LIKE LIPASE_ACYLHYDROLASE FAMILY PROTEIN, EXPRESSED"/>
    <property type="match status" value="1"/>
</dbReference>
<accession>A0AA88QJF9</accession>
<keyword evidence="3" id="KW-0378">Hydrolase</keyword>
<proteinExistence type="inferred from homology"/>
<dbReference type="InterPro" id="IPR035669">
    <property type="entry name" value="SGNH_plant_lipase-like"/>
</dbReference>
<dbReference type="InterPro" id="IPR036514">
    <property type="entry name" value="SGNH_hydro_sf"/>
</dbReference>
<feature type="signal peptide" evidence="5">
    <location>
        <begin position="1"/>
        <end position="26"/>
    </location>
</feature>
<evidence type="ECO:0000256" key="5">
    <source>
        <dbReference type="SAM" id="SignalP"/>
    </source>
</evidence>
<reference evidence="6" key="1">
    <citation type="submission" date="2022-12" db="EMBL/GenBank/DDBJ databases">
        <title>Draft genome assemblies for two species of Escallonia (Escalloniales).</title>
        <authorList>
            <person name="Chanderbali A."/>
            <person name="Dervinis C."/>
            <person name="Anghel I."/>
            <person name="Soltis D."/>
            <person name="Soltis P."/>
            <person name="Zapata F."/>
        </authorList>
    </citation>
    <scope>NUCLEOTIDE SEQUENCE</scope>
    <source>
        <strain evidence="6">UCBG92.1500</strain>
        <tissue evidence="6">Leaf</tissue>
    </source>
</reference>
<dbReference type="EMBL" id="JAVXUO010002555">
    <property type="protein sequence ID" value="KAK2971824.1"/>
    <property type="molecule type" value="Genomic_DNA"/>
</dbReference>
<evidence type="ECO:0000256" key="3">
    <source>
        <dbReference type="ARBA" id="ARBA00022801"/>
    </source>
</evidence>
<dbReference type="Gene3D" id="3.40.50.1110">
    <property type="entry name" value="SGNH hydrolase"/>
    <property type="match status" value="1"/>
</dbReference>
<gene>
    <name evidence="6" type="ORF">RJ640_005950</name>
</gene>
<comment type="caution">
    <text evidence="6">The sequence shown here is derived from an EMBL/GenBank/DDBJ whole genome shotgun (WGS) entry which is preliminary data.</text>
</comment>
<sequence>MAAMRNVSVLLFLVVSAMFIAVGVEAGRMIPRHRPHPARCEFHQIYQLGDSISDTGNLIREPAGARTAFAHLPYGETFFGNATGRCSNGQLMIDFIASAVALPFLNPHKNVEANFSSGANFAVAGSTALPAETLAKMKIVSPVTNSSLSVQLDWMSTHFNSTCNTTKQGCAGNLKNSLFMVGEIGGNDYNYALLQGKTTNQVKGMVPEVVNAVMRAVRTVIQLGGTRIVVPGNFPIGCLPIYLTAFQSNNSALYDENLCLSHLNSLSRYHNHHLKQAIKVVKQEFPNVSIVYGDYYKAFQSLYKNAAQLGFDVTQRSCCGTGGKYNFNLINMCGGPNVPVCQDPSRHLSWDGIHLTEAAYKVMATWLMDHILPKLGCNA</sequence>
<dbReference type="AlphaFoldDB" id="A0AA88QJF9"/>
<dbReference type="Proteomes" id="UP001187471">
    <property type="component" value="Unassembled WGS sequence"/>
</dbReference>
<dbReference type="Pfam" id="PF00657">
    <property type="entry name" value="Lipase_GDSL"/>
    <property type="match status" value="1"/>
</dbReference>
<comment type="similarity">
    <text evidence="1">Belongs to the 'GDSL' lipolytic enzyme family.</text>
</comment>
<organism evidence="6 7">
    <name type="scientific">Escallonia rubra</name>
    <dbReference type="NCBI Taxonomy" id="112253"/>
    <lineage>
        <taxon>Eukaryota</taxon>
        <taxon>Viridiplantae</taxon>
        <taxon>Streptophyta</taxon>
        <taxon>Embryophyta</taxon>
        <taxon>Tracheophyta</taxon>
        <taxon>Spermatophyta</taxon>
        <taxon>Magnoliopsida</taxon>
        <taxon>eudicotyledons</taxon>
        <taxon>Gunneridae</taxon>
        <taxon>Pentapetalae</taxon>
        <taxon>asterids</taxon>
        <taxon>campanulids</taxon>
        <taxon>Escalloniales</taxon>
        <taxon>Escalloniaceae</taxon>
        <taxon>Escallonia</taxon>
    </lineage>
</organism>
<evidence type="ECO:0000256" key="4">
    <source>
        <dbReference type="ARBA" id="ARBA00023180"/>
    </source>
</evidence>
<name>A0AA88QJF9_9ASTE</name>